<dbReference type="Pfam" id="PF10432">
    <property type="entry name" value="bact-PGI_C"/>
    <property type="match status" value="1"/>
</dbReference>
<dbReference type="GO" id="GO:0004347">
    <property type="term" value="F:glucose-6-phosphate isomerase activity"/>
    <property type="evidence" value="ECO:0007669"/>
    <property type="project" value="InterPro"/>
</dbReference>
<dbReference type="Gene3D" id="3.40.50.10490">
    <property type="entry name" value="Glucose-6-phosphate isomerase like protein, domain 1"/>
    <property type="match status" value="1"/>
</dbReference>
<evidence type="ECO:0000313" key="5">
    <source>
        <dbReference type="Proteomes" id="UP000316609"/>
    </source>
</evidence>
<gene>
    <name evidence="4" type="ORF">E6K78_12680</name>
</gene>
<feature type="domain" description="Bifunctional glucose-6-phosphate/mannose-6-phosphate isomerase C-terminal" evidence="3">
    <location>
        <begin position="61"/>
        <end position="151"/>
    </location>
</feature>
<dbReference type="Proteomes" id="UP000316609">
    <property type="component" value="Unassembled WGS sequence"/>
</dbReference>
<evidence type="ECO:0000256" key="1">
    <source>
        <dbReference type="ARBA" id="ARBA00010523"/>
    </source>
</evidence>
<proteinExistence type="inferred from homology"/>
<dbReference type="AlphaFoldDB" id="A0A538TDD6"/>
<dbReference type="GO" id="GO:0005975">
    <property type="term" value="P:carbohydrate metabolic process"/>
    <property type="evidence" value="ECO:0007669"/>
    <property type="project" value="InterPro"/>
</dbReference>
<dbReference type="GO" id="GO:0004476">
    <property type="term" value="F:mannose-6-phosphate isomerase activity"/>
    <property type="evidence" value="ECO:0007669"/>
    <property type="project" value="InterPro"/>
</dbReference>
<evidence type="ECO:0000259" key="3">
    <source>
        <dbReference type="Pfam" id="PF10432"/>
    </source>
</evidence>
<dbReference type="InterPro" id="IPR019490">
    <property type="entry name" value="Glu6P/Mann6P_isomerase_C"/>
</dbReference>
<dbReference type="GO" id="GO:0097367">
    <property type="term" value="F:carbohydrate derivative binding"/>
    <property type="evidence" value="ECO:0007669"/>
    <property type="project" value="InterPro"/>
</dbReference>
<accession>A0A538TDD6</accession>
<name>A0A538TDD6_UNCEI</name>
<reference evidence="4 5" key="1">
    <citation type="journal article" date="2019" name="Nat. Microbiol.">
        <title>Mediterranean grassland soil C-N compound turnover is dependent on rainfall and depth, and is mediated by genomically divergent microorganisms.</title>
        <authorList>
            <person name="Diamond S."/>
            <person name="Andeer P.F."/>
            <person name="Li Z."/>
            <person name="Crits-Christoph A."/>
            <person name="Burstein D."/>
            <person name="Anantharaman K."/>
            <person name="Lane K.R."/>
            <person name="Thomas B.C."/>
            <person name="Pan C."/>
            <person name="Northen T.R."/>
            <person name="Banfield J.F."/>
        </authorList>
    </citation>
    <scope>NUCLEOTIDE SEQUENCE [LARGE SCALE GENOMIC DNA]</scope>
    <source>
        <strain evidence="4">WS_8</strain>
    </source>
</reference>
<dbReference type="SUPFAM" id="SSF53697">
    <property type="entry name" value="SIS domain"/>
    <property type="match status" value="1"/>
</dbReference>
<evidence type="ECO:0000313" key="4">
    <source>
        <dbReference type="EMBL" id="TMQ61564.1"/>
    </source>
</evidence>
<evidence type="ECO:0000256" key="2">
    <source>
        <dbReference type="ARBA" id="ARBA00023235"/>
    </source>
</evidence>
<protein>
    <submittedName>
        <fullName evidence="4">Bifunctional phosphoglucose/phosphomannose isomerase</fullName>
    </submittedName>
</protein>
<organism evidence="4 5">
    <name type="scientific">Eiseniibacteriota bacterium</name>
    <dbReference type="NCBI Taxonomy" id="2212470"/>
    <lineage>
        <taxon>Bacteria</taxon>
        <taxon>Candidatus Eiseniibacteriota</taxon>
    </lineage>
</organism>
<comment type="caution">
    <text evidence="4">The sequence shown here is derived from an EMBL/GenBank/DDBJ whole genome shotgun (WGS) entry which is preliminary data.</text>
</comment>
<feature type="non-terminal residue" evidence="4">
    <location>
        <position position="1"/>
    </location>
</feature>
<dbReference type="EMBL" id="VBOY01000171">
    <property type="protein sequence ID" value="TMQ61564.1"/>
    <property type="molecule type" value="Genomic_DNA"/>
</dbReference>
<dbReference type="InterPro" id="IPR046348">
    <property type="entry name" value="SIS_dom_sf"/>
</dbReference>
<sequence length="166" mass="18173">PWAEVPAGAPPRAALFSTWVPLTSLVHAVGGCDDPAPDWRDAITRLRALRERIGTQVPESVNPVKQVARRLAGRHLYIYGGIPRTAAAATRFRQQINENAKLPAHSAVAPELNHNEIVAWERPDAFHHSLGVIVLRDVEDSPEVAIRLELSSSRSPAAAWRGSPHK</sequence>
<keyword evidence="2 4" id="KW-0413">Isomerase</keyword>
<comment type="similarity">
    <text evidence="1">Belongs to the PGI/PMI family.</text>
</comment>
<dbReference type="GO" id="GO:1901135">
    <property type="term" value="P:carbohydrate derivative metabolic process"/>
    <property type="evidence" value="ECO:0007669"/>
    <property type="project" value="InterPro"/>
</dbReference>